<dbReference type="GO" id="GO:0046872">
    <property type="term" value="F:metal ion binding"/>
    <property type="evidence" value="ECO:0007669"/>
    <property type="project" value="UniProtKB-KW"/>
</dbReference>
<feature type="domain" description="4Fe-4S ferredoxin-type" evidence="6">
    <location>
        <begin position="199"/>
        <end position="228"/>
    </location>
</feature>
<feature type="domain" description="4Fe-4S ferredoxin-type" evidence="6">
    <location>
        <begin position="136"/>
        <end position="165"/>
    </location>
</feature>
<comment type="caution">
    <text evidence="9">The sequence shown here is derived from an EMBL/GenBank/DDBJ whole genome shotgun (WGS) entry which is preliminary data.</text>
</comment>
<accession>A0A2N3PI79</accession>
<keyword evidence="1" id="KW-0004">4Fe-4S</keyword>
<dbReference type="InterPro" id="IPR006963">
    <property type="entry name" value="Mopterin_OxRdtase_4Fe-4S_dom"/>
</dbReference>
<dbReference type="PANTHER" id="PTHR24960:SF84">
    <property type="entry name" value="HYDROGENASE SUBUNIT"/>
    <property type="match status" value="1"/>
</dbReference>
<evidence type="ECO:0000256" key="2">
    <source>
        <dbReference type="ARBA" id="ARBA00022723"/>
    </source>
</evidence>
<dbReference type="InterPro" id="IPR017900">
    <property type="entry name" value="4Fe4S_Fe_S_CS"/>
</dbReference>
<sequence>MEKIKVIIDGCEVTCNEGESILNVARANSIFIPAICYLSCASPTLACKMCMVEADGKRVYACNAKVKDGMQIVVHTPEIEEERVAIMQAYDVNHPLQCGVCDKSGECELQNYTHYVGVSEQKYALKDTCKPFGKWGKAVYDPNLCIVCERCVTLCKDKIGKSHIKALKYDGEMPDKAYKESMPKDAYGVWTKFKKSLIGLNNVEADACGDCGECVSVCPVGALSIGHFQYRSNAWELDKIDSTCVHCANGCALTYEVKQKGIGGGEKEVYRVVSDWNFSTLCPAGRLAFDTNNQHIKKDLEAFNKTLAAFKEAQSIKFSGDISNEEALILQRLKEKFGYKLVCESVYPFKEFLDSFSKVAGNLGSVTQKQITQSTLVITFGGALSYDMPVVTHSINNAMKQNKGANLATFHTMEDIALNNFVKTPIKGIYKPDSEEAIALLLASACIPREKMPQSLKKQIEKYEKLESKTLIKEIKKKIKQEALDENGNVILDEKGETIFIEKEEIQKISEEIEVVTSELYAYCGESIREAIESVKVVLNDARSPVLIVGSDVYSARNASNIAKILGYIEVLSETKLMLLPPQTNALGVALICNLDKESLGYSIGYNVEGKYKIGTQAENALQMPYLSEQEGSLVNVDKRVVPIAPATPYYGYELNDIARALGLENEYTIDYTQELPLTKGFKSIAYDDLGFGFANDGTEIRGYLLDADYPSENTEIAPITLESLETYNLYARNSVAHFSKSTLASLHLDSKNGLQVSKEYAQRLELEQGDKVEIDFLNGVIVHSVVSIDSGMQGDFAALGVCGMEGGFQNSRYVNASIKALK</sequence>
<dbReference type="PROSITE" id="PS51379">
    <property type="entry name" value="4FE4S_FER_2"/>
    <property type="match status" value="2"/>
</dbReference>
<feature type="domain" description="4Fe-4S Mo/W bis-MGD-type" evidence="7">
    <location>
        <begin position="237"/>
        <end position="296"/>
    </location>
</feature>
<dbReference type="PROSITE" id="PS51839">
    <property type="entry name" value="4FE4S_HC3"/>
    <property type="match status" value="1"/>
</dbReference>
<dbReference type="GO" id="GO:0051539">
    <property type="term" value="F:4 iron, 4 sulfur cluster binding"/>
    <property type="evidence" value="ECO:0007669"/>
    <property type="project" value="UniProtKB-KW"/>
</dbReference>
<evidence type="ECO:0000313" key="9">
    <source>
        <dbReference type="EMBL" id="PKT80381.1"/>
    </source>
</evidence>
<evidence type="ECO:0000256" key="1">
    <source>
        <dbReference type="ARBA" id="ARBA00022485"/>
    </source>
</evidence>
<dbReference type="PROSITE" id="PS51669">
    <property type="entry name" value="4FE4S_MOW_BIS_MGD"/>
    <property type="match status" value="1"/>
</dbReference>
<dbReference type="InterPro" id="IPR017896">
    <property type="entry name" value="4Fe4S_Fe-S-bd"/>
</dbReference>
<dbReference type="PROSITE" id="PS00198">
    <property type="entry name" value="4FE4S_FER_1"/>
    <property type="match status" value="1"/>
</dbReference>
<gene>
    <name evidence="9" type="ORF">BCM31_03295</name>
</gene>
<dbReference type="AlphaFoldDB" id="A0A2N3PI79"/>
<dbReference type="SUPFAM" id="SSF54292">
    <property type="entry name" value="2Fe-2S ferredoxin-like"/>
    <property type="match status" value="1"/>
</dbReference>
<dbReference type="PROSITE" id="PS51085">
    <property type="entry name" value="2FE2S_FER_2"/>
    <property type="match status" value="1"/>
</dbReference>
<keyword evidence="3" id="KW-0408">Iron</keyword>
<dbReference type="SUPFAM" id="SSF54862">
    <property type="entry name" value="4Fe-4S ferredoxins"/>
    <property type="match status" value="1"/>
</dbReference>
<reference evidence="9 10" key="1">
    <citation type="submission" date="2016-07" db="EMBL/GenBank/DDBJ databases">
        <title>Detection of Helicobacter winghamensis from caecal content of red fox (Vulpes vulpes).</title>
        <authorList>
            <person name="Zanoni R.G."/>
            <person name="Florio D."/>
            <person name="Caffara M."/>
            <person name="Renzi M."/>
            <person name="Parisi A."/>
            <person name="Pasquali F."/>
            <person name="Manfreda G."/>
        </authorList>
    </citation>
    <scope>NUCLEOTIDE SEQUENCE [LARGE SCALE GENOMIC DNA]</scope>
    <source>
        <strain evidence="9 10">295_13</strain>
    </source>
</reference>
<dbReference type="PANTHER" id="PTHR24960">
    <property type="entry name" value="PHOTOSYSTEM I IRON-SULFUR CENTER-RELATED"/>
    <property type="match status" value="1"/>
</dbReference>
<keyword evidence="10" id="KW-1185">Reference proteome</keyword>
<dbReference type="Pfam" id="PF00037">
    <property type="entry name" value="Fer4"/>
    <property type="match status" value="1"/>
</dbReference>
<name>A0A2N3PI79_9HELI</name>
<dbReference type="InterPro" id="IPR019574">
    <property type="entry name" value="NADH_UbQ_OxRdtase_Gsu_4Fe4S-bd"/>
</dbReference>
<dbReference type="EMBL" id="MBPK01000043">
    <property type="protein sequence ID" value="PKT80381.1"/>
    <property type="molecule type" value="Genomic_DNA"/>
</dbReference>
<keyword evidence="4" id="KW-0411">Iron-sulfur</keyword>
<dbReference type="Pfam" id="PF10588">
    <property type="entry name" value="NADH-G_4Fe-4S_3"/>
    <property type="match status" value="1"/>
</dbReference>
<feature type="domain" description="2Fe-2S ferredoxin-type" evidence="5">
    <location>
        <begin position="2"/>
        <end position="80"/>
    </location>
</feature>
<keyword evidence="2" id="KW-0479">Metal-binding</keyword>
<dbReference type="Pfam" id="PF13510">
    <property type="entry name" value="Fer2_4"/>
    <property type="match status" value="1"/>
</dbReference>
<evidence type="ECO:0000259" key="5">
    <source>
        <dbReference type="PROSITE" id="PS51085"/>
    </source>
</evidence>
<dbReference type="Proteomes" id="UP000233350">
    <property type="component" value="Unassembled WGS sequence"/>
</dbReference>
<dbReference type="STRING" id="556267.HWAG_00858"/>
<evidence type="ECO:0000256" key="4">
    <source>
        <dbReference type="ARBA" id="ARBA00023014"/>
    </source>
</evidence>
<dbReference type="OrthoDB" id="9816402at2"/>
<dbReference type="SUPFAM" id="SSF53706">
    <property type="entry name" value="Formate dehydrogenase/DMSO reductase, domains 1-3"/>
    <property type="match status" value="1"/>
</dbReference>
<protein>
    <submittedName>
        <fullName evidence="9">NADH dehydrogenase</fullName>
    </submittedName>
</protein>
<feature type="domain" description="4Fe-4S His(Cys)3-ligated-type" evidence="8">
    <location>
        <begin position="78"/>
        <end position="117"/>
    </location>
</feature>
<proteinExistence type="predicted"/>
<dbReference type="InterPro" id="IPR036010">
    <property type="entry name" value="2Fe-2S_ferredoxin-like_sf"/>
</dbReference>
<dbReference type="InterPro" id="IPR001041">
    <property type="entry name" value="2Fe-2S_ferredoxin-type"/>
</dbReference>
<evidence type="ECO:0000256" key="3">
    <source>
        <dbReference type="ARBA" id="ARBA00023004"/>
    </source>
</evidence>
<dbReference type="Gene3D" id="3.30.70.20">
    <property type="match status" value="1"/>
</dbReference>
<dbReference type="GeneID" id="97290105"/>
<organism evidence="9 10">
    <name type="scientific">Helicobacter winghamensis</name>
    <dbReference type="NCBI Taxonomy" id="157268"/>
    <lineage>
        <taxon>Bacteria</taxon>
        <taxon>Pseudomonadati</taxon>
        <taxon>Campylobacterota</taxon>
        <taxon>Epsilonproteobacteria</taxon>
        <taxon>Campylobacterales</taxon>
        <taxon>Helicobacteraceae</taxon>
        <taxon>Helicobacter</taxon>
    </lineage>
</organism>
<dbReference type="RefSeq" id="WP_006802554.1">
    <property type="nucleotide sequence ID" value="NZ_CABKOI010000020.1"/>
</dbReference>
<evidence type="ECO:0000259" key="7">
    <source>
        <dbReference type="PROSITE" id="PS51669"/>
    </source>
</evidence>
<dbReference type="NCBIfam" id="NF006305">
    <property type="entry name" value="PRK08493.1"/>
    <property type="match status" value="1"/>
</dbReference>
<dbReference type="SMART" id="SM00929">
    <property type="entry name" value="NADH-G_4Fe-4S_3"/>
    <property type="match status" value="1"/>
</dbReference>
<dbReference type="InterPro" id="IPR050157">
    <property type="entry name" value="PSI_iron-sulfur_center"/>
</dbReference>
<dbReference type="GO" id="GO:0016491">
    <property type="term" value="F:oxidoreductase activity"/>
    <property type="evidence" value="ECO:0007669"/>
    <property type="project" value="InterPro"/>
</dbReference>
<dbReference type="Gene3D" id="2.20.25.90">
    <property type="entry name" value="ADC-like domains"/>
    <property type="match status" value="1"/>
</dbReference>
<evidence type="ECO:0000259" key="8">
    <source>
        <dbReference type="PROSITE" id="PS51839"/>
    </source>
</evidence>
<evidence type="ECO:0000313" key="10">
    <source>
        <dbReference type="Proteomes" id="UP000233350"/>
    </source>
</evidence>
<dbReference type="Gene3D" id="3.10.20.740">
    <property type="match status" value="1"/>
</dbReference>
<evidence type="ECO:0000259" key="6">
    <source>
        <dbReference type="PROSITE" id="PS51379"/>
    </source>
</evidence>